<feature type="transmembrane region" description="Helical" evidence="4">
    <location>
        <begin position="31"/>
        <end position="56"/>
    </location>
</feature>
<keyword evidence="4" id="KW-0812">Transmembrane</keyword>
<protein>
    <recommendedName>
        <fullName evidence="2">alpha-galactosidase</fullName>
        <ecNumber evidence="2">3.2.1.22</ecNumber>
    </recommendedName>
</protein>
<evidence type="ECO:0000256" key="2">
    <source>
        <dbReference type="ARBA" id="ARBA00012755"/>
    </source>
</evidence>
<evidence type="ECO:0000256" key="4">
    <source>
        <dbReference type="SAM" id="Phobius"/>
    </source>
</evidence>
<dbReference type="PANTHER" id="PTHR35273">
    <property type="entry name" value="ALPHA-1,4 POLYGALACTOSAMINIDASE, PUTATIVE (AFU_ORTHOLOGUE AFUA_3G07890)-RELATED"/>
    <property type="match status" value="1"/>
</dbReference>
<dbReference type="Proteomes" id="UP001281003">
    <property type="component" value="Unassembled WGS sequence"/>
</dbReference>
<gene>
    <name evidence="6" type="ORF">B0T20DRAFT_116067</name>
</gene>
<dbReference type="GO" id="GO:0004557">
    <property type="term" value="F:alpha-galactosidase activity"/>
    <property type="evidence" value="ECO:0007669"/>
    <property type="project" value="UniProtKB-EC"/>
</dbReference>
<reference evidence="6" key="1">
    <citation type="journal article" date="2023" name="Mol. Phylogenet. Evol.">
        <title>Genome-scale phylogeny and comparative genomics of the fungal order Sordariales.</title>
        <authorList>
            <person name="Hensen N."/>
            <person name="Bonometti L."/>
            <person name="Westerberg I."/>
            <person name="Brannstrom I.O."/>
            <person name="Guillou S."/>
            <person name="Cros-Aarteil S."/>
            <person name="Calhoun S."/>
            <person name="Haridas S."/>
            <person name="Kuo A."/>
            <person name="Mondo S."/>
            <person name="Pangilinan J."/>
            <person name="Riley R."/>
            <person name="LaButti K."/>
            <person name="Andreopoulos B."/>
            <person name="Lipzen A."/>
            <person name="Chen C."/>
            <person name="Yan M."/>
            <person name="Daum C."/>
            <person name="Ng V."/>
            <person name="Clum A."/>
            <person name="Steindorff A."/>
            <person name="Ohm R.A."/>
            <person name="Martin F."/>
            <person name="Silar P."/>
            <person name="Natvig D.O."/>
            <person name="Lalanne C."/>
            <person name="Gautier V."/>
            <person name="Ament-Velasquez S.L."/>
            <person name="Kruys A."/>
            <person name="Hutchinson M.I."/>
            <person name="Powell A.J."/>
            <person name="Barry K."/>
            <person name="Miller A.N."/>
            <person name="Grigoriev I.V."/>
            <person name="Debuchy R."/>
            <person name="Gladieux P."/>
            <person name="Hiltunen Thoren M."/>
            <person name="Johannesson H."/>
        </authorList>
    </citation>
    <scope>NUCLEOTIDE SEQUENCE</scope>
    <source>
        <strain evidence="6">FGSC 1904</strain>
    </source>
</reference>
<feature type="compositionally biased region" description="Pro residues" evidence="3">
    <location>
        <begin position="74"/>
        <end position="83"/>
    </location>
</feature>
<keyword evidence="4" id="KW-1133">Transmembrane helix</keyword>
<keyword evidence="4" id="KW-0472">Membrane</keyword>
<reference evidence="6" key="2">
    <citation type="submission" date="2023-07" db="EMBL/GenBank/DDBJ databases">
        <authorList>
            <consortium name="Lawrence Berkeley National Laboratory"/>
            <person name="Haridas S."/>
            <person name="Hensen N."/>
            <person name="Bonometti L."/>
            <person name="Westerberg I."/>
            <person name="Brannstrom I.O."/>
            <person name="Guillou S."/>
            <person name="Cros-Aarteil S."/>
            <person name="Calhoun S."/>
            <person name="Kuo A."/>
            <person name="Mondo S."/>
            <person name="Pangilinan J."/>
            <person name="Riley R."/>
            <person name="LaButti K."/>
            <person name="Andreopoulos B."/>
            <person name="Lipzen A."/>
            <person name="Chen C."/>
            <person name="Yanf M."/>
            <person name="Daum C."/>
            <person name="Ng V."/>
            <person name="Clum A."/>
            <person name="Steindorff A."/>
            <person name="Ohm R."/>
            <person name="Martin F."/>
            <person name="Silar P."/>
            <person name="Natvig D."/>
            <person name="Lalanne C."/>
            <person name="Gautier V."/>
            <person name="Ament-velasquez S.L."/>
            <person name="Kruys A."/>
            <person name="Hutchinson M.I."/>
            <person name="Powell A.J."/>
            <person name="Barry K."/>
            <person name="Miller A.N."/>
            <person name="Grigoriev I.V."/>
            <person name="Debuchy R."/>
            <person name="Gladieux P."/>
            <person name="Thoren M.H."/>
            <person name="Johannesson H."/>
        </authorList>
    </citation>
    <scope>NUCLEOTIDE SEQUENCE</scope>
    <source>
        <strain evidence="6">FGSC 1904</strain>
    </source>
</reference>
<feature type="region of interest" description="Disordered" evidence="3">
    <location>
        <begin position="61"/>
        <end position="86"/>
    </location>
</feature>
<evidence type="ECO:0000313" key="6">
    <source>
        <dbReference type="EMBL" id="KAK3401482.1"/>
    </source>
</evidence>
<evidence type="ECO:0000259" key="5">
    <source>
        <dbReference type="Pfam" id="PF03537"/>
    </source>
</evidence>
<dbReference type="InterPro" id="IPR013785">
    <property type="entry name" value="Aldolase_TIM"/>
</dbReference>
<evidence type="ECO:0000256" key="3">
    <source>
        <dbReference type="SAM" id="MobiDB-lite"/>
    </source>
</evidence>
<feature type="region of interest" description="Disordered" evidence="3">
    <location>
        <begin position="1"/>
        <end position="23"/>
    </location>
</feature>
<name>A0AAE0UES9_SORBR</name>
<dbReference type="EC" id="3.2.1.22" evidence="2"/>
<dbReference type="AlphaFoldDB" id="A0AAE0UES9"/>
<sequence>MADTPKSDRSVEEGSGLKSGAAPPRRRSRKILFISIAAAVILVLGLALGLGLGLGLKNNDGRDDSGDNDNEPSTPSPTEPPVTPNGTVWQPAVGTKWQIILNSVLEVPAANAKTTQAMSPDVPVWDIDMFLHRDTDVISNLHALGKRAICYFSAGSYEPYTPDAGDFVSADMGKVMDGWPDEKWLDIRRSSVRNIMIKRLDIAAKMKCDAVDPDNVDGYQNENGLGLTEQDTIDFVRFLGKESAKRGLAMGLKNAGGIIDKVLDVVQFSVNEQCAQYNECDVFEKFTQAGKPVFHIEYPNGAPKGIKPKDSEKACSAEGADRFSTVLKGMDLDGWVEYCDGKVATTKVAGNASSSSDDDEDEDDE</sequence>
<proteinExistence type="predicted"/>
<feature type="domain" description="Glycoside-hydrolase family GH114 TIM-barrel" evidence="5">
    <location>
        <begin position="96"/>
        <end position="335"/>
    </location>
</feature>
<evidence type="ECO:0000256" key="1">
    <source>
        <dbReference type="ARBA" id="ARBA00001255"/>
    </source>
</evidence>
<comment type="caution">
    <text evidence="6">The sequence shown here is derived from an EMBL/GenBank/DDBJ whole genome shotgun (WGS) entry which is preliminary data.</text>
</comment>
<keyword evidence="6" id="KW-0378">Hydrolase</keyword>
<dbReference type="SUPFAM" id="SSF51445">
    <property type="entry name" value="(Trans)glycosidases"/>
    <property type="match status" value="1"/>
</dbReference>
<dbReference type="Pfam" id="PF03537">
    <property type="entry name" value="Glyco_hydro_114"/>
    <property type="match status" value="1"/>
</dbReference>
<dbReference type="PANTHER" id="PTHR35273:SF2">
    <property type="entry name" value="ALPHA-GALACTOSIDASE"/>
    <property type="match status" value="1"/>
</dbReference>
<accession>A0AAE0UES9</accession>
<dbReference type="InterPro" id="IPR004352">
    <property type="entry name" value="GH114_TIM-barrel"/>
</dbReference>
<dbReference type="InterPro" id="IPR017853">
    <property type="entry name" value="GH"/>
</dbReference>
<comment type="catalytic activity">
    <reaction evidence="1">
        <text>Hydrolysis of terminal, non-reducing alpha-D-galactose residues in alpha-D-galactosides, including galactose oligosaccharides, galactomannans and galactolipids.</text>
        <dbReference type="EC" id="3.2.1.22"/>
    </reaction>
</comment>
<dbReference type="EMBL" id="JAUTDP010000002">
    <property type="protein sequence ID" value="KAK3401482.1"/>
    <property type="molecule type" value="Genomic_DNA"/>
</dbReference>
<dbReference type="Gene3D" id="3.20.20.70">
    <property type="entry name" value="Aldolase class I"/>
    <property type="match status" value="1"/>
</dbReference>
<organism evidence="6 7">
    <name type="scientific">Sordaria brevicollis</name>
    <dbReference type="NCBI Taxonomy" id="83679"/>
    <lineage>
        <taxon>Eukaryota</taxon>
        <taxon>Fungi</taxon>
        <taxon>Dikarya</taxon>
        <taxon>Ascomycota</taxon>
        <taxon>Pezizomycotina</taxon>
        <taxon>Sordariomycetes</taxon>
        <taxon>Sordariomycetidae</taxon>
        <taxon>Sordariales</taxon>
        <taxon>Sordariaceae</taxon>
        <taxon>Sordaria</taxon>
    </lineage>
</organism>
<evidence type="ECO:0000313" key="7">
    <source>
        <dbReference type="Proteomes" id="UP001281003"/>
    </source>
</evidence>
<keyword evidence="7" id="KW-1185">Reference proteome</keyword>
<feature type="compositionally biased region" description="Basic and acidic residues" evidence="3">
    <location>
        <begin position="1"/>
        <end position="12"/>
    </location>
</feature>